<reference evidence="4 5" key="1">
    <citation type="submission" date="2019-07" db="EMBL/GenBank/DDBJ databases">
        <title>Whole genome shotgun sequence of Swaminathania salitolerans NBRC 104436.</title>
        <authorList>
            <person name="Hosoyama A."/>
            <person name="Uohara A."/>
            <person name="Ohji S."/>
            <person name="Ichikawa N."/>
        </authorList>
    </citation>
    <scope>NUCLEOTIDE SEQUENCE [LARGE SCALE GENOMIC DNA]</scope>
    <source>
        <strain evidence="4 5">NBRC 104436</strain>
    </source>
</reference>
<dbReference type="AlphaFoldDB" id="A0A511BP74"/>
<evidence type="ECO:0000313" key="4">
    <source>
        <dbReference type="EMBL" id="GEL01663.1"/>
    </source>
</evidence>
<evidence type="ECO:0000256" key="3">
    <source>
        <dbReference type="SAM" id="SignalP"/>
    </source>
</evidence>
<dbReference type="Gene3D" id="3.90.730.10">
    <property type="entry name" value="Ribonuclease T2-like"/>
    <property type="match status" value="1"/>
</dbReference>
<keyword evidence="3" id="KW-0732">Signal</keyword>
<evidence type="ECO:0000256" key="2">
    <source>
        <dbReference type="RuleBase" id="RU004328"/>
    </source>
</evidence>
<dbReference type="RefSeq" id="WP_147092574.1">
    <property type="nucleotide sequence ID" value="NZ_BJVC01000001.1"/>
</dbReference>
<feature type="chain" id="PRO_5021884506" evidence="3">
    <location>
        <begin position="20"/>
        <end position="272"/>
    </location>
</feature>
<feature type="signal peptide" evidence="3">
    <location>
        <begin position="1"/>
        <end position="19"/>
    </location>
</feature>
<dbReference type="GO" id="GO:0003723">
    <property type="term" value="F:RNA binding"/>
    <property type="evidence" value="ECO:0007669"/>
    <property type="project" value="InterPro"/>
</dbReference>
<dbReference type="GO" id="GO:0033897">
    <property type="term" value="F:ribonuclease T2 activity"/>
    <property type="evidence" value="ECO:0007669"/>
    <property type="project" value="InterPro"/>
</dbReference>
<dbReference type="PANTHER" id="PTHR11240">
    <property type="entry name" value="RIBONUCLEASE T2"/>
    <property type="match status" value="1"/>
</dbReference>
<evidence type="ECO:0000256" key="1">
    <source>
        <dbReference type="ARBA" id="ARBA00007469"/>
    </source>
</evidence>
<dbReference type="Pfam" id="PF00445">
    <property type="entry name" value="Ribonuclease_T2"/>
    <property type="match status" value="1"/>
</dbReference>
<gene>
    <name evidence="4" type="primary">rna</name>
    <name evidence="4" type="ORF">SSA02_08260</name>
</gene>
<comment type="caution">
    <text evidence="4">The sequence shown here is derived from an EMBL/GenBank/DDBJ whole genome shotgun (WGS) entry which is preliminary data.</text>
</comment>
<dbReference type="EMBL" id="BJVC01000001">
    <property type="protein sequence ID" value="GEL01663.1"/>
    <property type="molecule type" value="Genomic_DNA"/>
</dbReference>
<dbReference type="GO" id="GO:0006401">
    <property type="term" value="P:RNA catabolic process"/>
    <property type="evidence" value="ECO:0007669"/>
    <property type="project" value="TreeGrafter"/>
</dbReference>
<organism evidence="4 5">
    <name type="scientific">Swaminathania salitolerans</name>
    <dbReference type="NCBI Taxonomy" id="182838"/>
    <lineage>
        <taxon>Bacteria</taxon>
        <taxon>Pseudomonadati</taxon>
        <taxon>Pseudomonadota</taxon>
        <taxon>Alphaproteobacteria</taxon>
        <taxon>Acetobacterales</taxon>
        <taxon>Acetobacteraceae</taxon>
        <taxon>Swaminathania</taxon>
    </lineage>
</organism>
<dbReference type="PANTHER" id="PTHR11240:SF22">
    <property type="entry name" value="RIBONUCLEASE T2"/>
    <property type="match status" value="1"/>
</dbReference>
<accession>A0A511BP74</accession>
<dbReference type="InterPro" id="IPR033130">
    <property type="entry name" value="RNase_T2_His_AS_2"/>
</dbReference>
<dbReference type="SUPFAM" id="SSF55895">
    <property type="entry name" value="Ribonuclease Rh-like"/>
    <property type="match status" value="1"/>
</dbReference>
<evidence type="ECO:0000313" key="5">
    <source>
        <dbReference type="Proteomes" id="UP000321405"/>
    </source>
</evidence>
<dbReference type="InterPro" id="IPR001568">
    <property type="entry name" value="RNase_T2-like"/>
</dbReference>
<comment type="similarity">
    <text evidence="1 2">Belongs to the RNase T2 family.</text>
</comment>
<proteinExistence type="inferred from homology"/>
<dbReference type="PROSITE" id="PS51257">
    <property type="entry name" value="PROKAR_LIPOPROTEIN"/>
    <property type="match status" value="1"/>
</dbReference>
<name>A0A511BP74_9PROT</name>
<protein>
    <submittedName>
        <fullName evidence="4">Ribonuclease I</fullName>
    </submittedName>
</protein>
<sequence>MKRLFLSLAVLATASCATGPEPDASFTAQRNTDFSHETLALTWQPGFCTTGKGCMPDQPDTPLIGLHGLWASEPHSLEARGVPVEKWWQNGCALLGERETAPVLDSAMQATLSEIVPHIVPSRASPSGGASSLVDHEWGKHGACFGYRPGPFFAEAVSLRLRFARSPVGAYLRARQGTLIERDALLGFFRNATGVSHARALQLRCERDDRGRIALTQLWFTLKPDRLDTFPAGESYLEAPHEQGNCPAQFWLKRWEKTGAVNSETLLPHGNL</sequence>
<dbReference type="InterPro" id="IPR036430">
    <property type="entry name" value="RNase_T2-like_sf"/>
</dbReference>
<keyword evidence="5" id="KW-1185">Reference proteome</keyword>
<dbReference type="OrthoDB" id="4720638at2"/>
<dbReference type="Proteomes" id="UP000321405">
    <property type="component" value="Unassembled WGS sequence"/>
</dbReference>
<dbReference type="PROSITE" id="PS00531">
    <property type="entry name" value="RNASE_T2_2"/>
    <property type="match status" value="1"/>
</dbReference>